<dbReference type="Gene3D" id="1.25.40.390">
    <property type="match status" value="1"/>
</dbReference>
<name>A0A1J7BWP8_FLAJO</name>
<dbReference type="RefSeq" id="WP_071635080.1">
    <property type="nucleotide sequence ID" value="NZ_MLFK01000002.1"/>
</dbReference>
<dbReference type="InterPro" id="IPR011990">
    <property type="entry name" value="TPR-like_helical_dom_sf"/>
</dbReference>
<keyword evidence="2" id="KW-1185">Reference proteome</keyword>
<evidence type="ECO:0008006" key="3">
    <source>
        <dbReference type="Google" id="ProtNLM"/>
    </source>
</evidence>
<comment type="caution">
    <text evidence="1">The sequence shown here is derived from an EMBL/GenBank/DDBJ whole genome shotgun (WGS) entry which is preliminary data.</text>
</comment>
<organism evidence="1 2">
    <name type="scientific">Flavobacterium johnsoniae</name>
    <name type="common">Cytophaga johnsonae</name>
    <dbReference type="NCBI Taxonomy" id="986"/>
    <lineage>
        <taxon>Bacteria</taxon>
        <taxon>Pseudomonadati</taxon>
        <taxon>Bacteroidota</taxon>
        <taxon>Flavobacteriia</taxon>
        <taxon>Flavobacteriales</taxon>
        <taxon>Flavobacteriaceae</taxon>
        <taxon>Flavobacterium</taxon>
    </lineage>
</organism>
<dbReference type="SUPFAM" id="SSF48452">
    <property type="entry name" value="TPR-like"/>
    <property type="match status" value="1"/>
</dbReference>
<dbReference type="OrthoDB" id="725917at2"/>
<gene>
    <name evidence="1" type="ORF">BKM63_02380</name>
</gene>
<dbReference type="PROSITE" id="PS51257">
    <property type="entry name" value="PROKAR_LIPOPROTEIN"/>
    <property type="match status" value="1"/>
</dbReference>
<dbReference type="InterPro" id="IPR041662">
    <property type="entry name" value="SusD-like_2"/>
</dbReference>
<dbReference type="EMBL" id="MLFK01000002">
    <property type="protein sequence ID" value="OIV43078.1"/>
    <property type="molecule type" value="Genomic_DNA"/>
</dbReference>
<dbReference type="Pfam" id="PF12771">
    <property type="entry name" value="SusD-like_2"/>
    <property type="match status" value="1"/>
</dbReference>
<proteinExistence type="predicted"/>
<evidence type="ECO:0000313" key="2">
    <source>
        <dbReference type="Proteomes" id="UP000182826"/>
    </source>
</evidence>
<dbReference type="AlphaFoldDB" id="A0A1J7BWP8"/>
<dbReference type="Proteomes" id="UP000182826">
    <property type="component" value="Unassembled WGS sequence"/>
</dbReference>
<protein>
    <recommendedName>
        <fullName evidence="3">SusD/RagB family nutrient-binding outer membrane lipoprotein</fullName>
    </recommendedName>
</protein>
<reference evidence="1 2" key="1">
    <citation type="submission" date="2016-10" db="EMBL/GenBank/DDBJ databases">
        <title>Draft Genome Sequence of Rhizobacteria Flavobacterium johnsoniae CI04.</title>
        <authorList>
            <person name="Bravo J.I."/>
            <person name="Lozano G.L."/>
            <person name="Handelsman J."/>
        </authorList>
    </citation>
    <scope>NUCLEOTIDE SEQUENCE [LARGE SCALE GENOMIC DNA]</scope>
    <source>
        <strain evidence="1 2">CI04</strain>
    </source>
</reference>
<evidence type="ECO:0000313" key="1">
    <source>
        <dbReference type="EMBL" id="OIV43078.1"/>
    </source>
</evidence>
<accession>A0A1J7BWP8</accession>
<sequence>MKIVKTIFFAGAILLSAVSCDNLEDLNQDEKAYTTVLPGALMTSAQVNFAYFLTNASVNNNNFRGYVQYWTATTYTDEVNYNQERRNLGNAHAVLLYRDVLQDLVNAQKQIKDKEALGAVDMAVKKNNLAILEVQIVMAYQTLVDLFGNVSYSEALDIKGHPYPKYDDAKAIYLDLAARLDAAIADMDSSKASFGTADLIYKGNVGKWKILANSVKLKLGLHLADVEPALAKTMVESAYNSGLMTNESQTALFQYFSSLVDMNPLYDTLVNESQTVPTEFFVNELNAKADPRRDIFFNPNSKKQGVYKGAPYAKQVSYGDFSNVGPKLKEKTNPGVLFDYTETCFLLADAANRGFSVGGTAEEYYKKGILASMQFWGVANADAQTYLNRTDVDFATAVGTAKEKIAYQLWIAYYNRGFEAWTEYRRLDYPLLQAPSTAVDAAQGKVPVRNIYSIFDKTLNKENYEAAAAAIGGDLMTTKIFWDKF</sequence>